<sequence length="217" mass="23851">MDPTDDCINSPPSPPPASTPLWISSPVRFRDSISRSRRSLLSAHFLGKEGQFEKTEGLCPAHVVCQPVAEDWPIPVDRLSKSLPSLSVSVFLDKKEEEALEPKTPPHSMTLAAPPMAPRKSSKQRVAPRGKQKPRRLTFENDDFSRAEGGGAGAMKPHSKSELKCLEKLKSATVDVVTPPQQVRRVTPPQQIRRSSTTIPAFISKAASRRILVQDSC</sequence>
<protein>
    <submittedName>
        <fullName evidence="2">Uncharacterized protein</fullName>
    </submittedName>
</protein>
<reference evidence="2" key="1">
    <citation type="submission" date="2021-08" db="EMBL/GenBank/DDBJ databases">
        <title>WGS assembly of Ceratopteris richardii.</title>
        <authorList>
            <person name="Marchant D.B."/>
            <person name="Chen G."/>
            <person name="Jenkins J."/>
            <person name="Shu S."/>
            <person name="Leebens-Mack J."/>
            <person name="Grimwood J."/>
            <person name="Schmutz J."/>
            <person name="Soltis P."/>
            <person name="Soltis D."/>
            <person name="Chen Z.-H."/>
        </authorList>
    </citation>
    <scope>NUCLEOTIDE SEQUENCE</scope>
    <source>
        <strain evidence="2">Whitten #5841</strain>
        <tissue evidence="2">Leaf</tissue>
    </source>
</reference>
<organism evidence="2 3">
    <name type="scientific">Ceratopteris richardii</name>
    <name type="common">Triangle waterfern</name>
    <dbReference type="NCBI Taxonomy" id="49495"/>
    <lineage>
        <taxon>Eukaryota</taxon>
        <taxon>Viridiplantae</taxon>
        <taxon>Streptophyta</taxon>
        <taxon>Embryophyta</taxon>
        <taxon>Tracheophyta</taxon>
        <taxon>Polypodiopsida</taxon>
        <taxon>Polypodiidae</taxon>
        <taxon>Polypodiales</taxon>
        <taxon>Pteridineae</taxon>
        <taxon>Pteridaceae</taxon>
        <taxon>Parkerioideae</taxon>
        <taxon>Ceratopteris</taxon>
    </lineage>
</organism>
<name>A0A8T2RP69_CERRI</name>
<evidence type="ECO:0000256" key="1">
    <source>
        <dbReference type="SAM" id="MobiDB-lite"/>
    </source>
</evidence>
<proteinExistence type="predicted"/>
<dbReference type="Proteomes" id="UP000825935">
    <property type="component" value="Chromosome 25"/>
</dbReference>
<accession>A0A8T2RP69</accession>
<dbReference type="AlphaFoldDB" id="A0A8T2RP69"/>
<comment type="caution">
    <text evidence="2">The sequence shown here is derived from an EMBL/GenBank/DDBJ whole genome shotgun (WGS) entry which is preliminary data.</text>
</comment>
<feature type="region of interest" description="Disordered" evidence="1">
    <location>
        <begin position="97"/>
        <end position="158"/>
    </location>
</feature>
<gene>
    <name evidence="2" type="ORF">KP509_25G035100</name>
</gene>
<keyword evidence="3" id="KW-1185">Reference proteome</keyword>
<evidence type="ECO:0000313" key="2">
    <source>
        <dbReference type="EMBL" id="KAH7298279.1"/>
    </source>
</evidence>
<evidence type="ECO:0000313" key="3">
    <source>
        <dbReference type="Proteomes" id="UP000825935"/>
    </source>
</evidence>
<feature type="region of interest" description="Disordered" evidence="1">
    <location>
        <begin position="1"/>
        <end position="22"/>
    </location>
</feature>
<feature type="compositionally biased region" description="Basic residues" evidence="1">
    <location>
        <begin position="120"/>
        <end position="136"/>
    </location>
</feature>
<feature type="compositionally biased region" description="Basic and acidic residues" evidence="1">
    <location>
        <begin position="137"/>
        <end position="146"/>
    </location>
</feature>
<dbReference type="EMBL" id="CM035430">
    <property type="protein sequence ID" value="KAH7298279.1"/>
    <property type="molecule type" value="Genomic_DNA"/>
</dbReference>